<feature type="compositionally biased region" description="Basic and acidic residues" evidence="1">
    <location>
        <begin position="50"/>
        <end position="80"/>
    </location>
</feature>
<evidence type="ECO:0000313" key="3">
    <source>
        <dbReference type="Proteomes" id="UP001066276"/>
    </source>
</evidence>
<feature type="region of interest" description="Disordered" evidence="1">
    <location>
        <begin position="13"/>
        <end position="80"/>
    </location>
</feature>
<feature type="compositionally biased region" description="Basic and acidic residues" evidence="1">
    <location>
        <begin position="24"/>
        <end position="42"/>
    </location>
</feature>
<sequence>MVVNSVSLTMTKIVSGVTTRKGRQSREKREGDQEETRTKPQLEGKPSLLKPEKTRGPPRRGQEHINKRRRDKEQNRSRTQELRGLQARYAECFFNNVLIFIVALRYDIQFRYILNNFEGSYK</sequence>
<evidence type="ECO:0000313" key="2">
    <source>
        <dbReference type="EMBL" id="KAJ1216688.1"/>
    </source>
</evidence>
<dbReference type="Proteomes" id="UP001066276">
    <property type="component" value="Chromosome 1_1"/>
</dbReference>
<protein>
    <submittedName>
        <fullName evidence="2">Uncharacterized protein</fullName>
    </submittedName>
</protein>
<proteinExistence type="predicted"/>
<accession>A0AAV7WU66</accession>
<gene>
    <name evidence="2" type="ORF">NDU88_004289</name>
</gene>
<organism evidence="2 3">
    <name type="scientific">Pleurodeles waltl</name>
    <name type="common">Iberian ribbed newt</name>
    <dbReference type="NCBI Taxonomy" id="8319"/>
    <lineage>
        <taxon>Eukaryota</taxon>
        <taxon>Metazoa</taxon>
        <taxon>Chordata</taxon>
        <taxon>Craniata</taxon>
        <taxon>Vertebrata</taxon>
        <taxon>Euteleostomi</taxon>
        <taxon>Amphibia</taxon>
        <taxon>Batrachia</taxon>
        <taxon>Caudata</taxon>
        <taxon>Salamandroidea</taxon>
        <taxon>Salamandridae</taxon>
        <taxon>Pleurodelinae</taxon>
        <taxon>Pleurodeles</taxon>
    </lineage>
</organism>
<keyword evidence="3" id="KW-1185">Reference proteome</keyword>
<dbReference type="EMBL" id="JANPWB010000001">
    <property type="protein sequence ID" value="KAJ1216688.1"/>
    <property type="molecule type" value="Genomic_DNA"/>
</dbReference>
<comment type="caution">
    <text evidence="2">The sequence shown here is derived from an EMBL/GenBank/DDBJ whole genome shotgun (WGS) entry which is preliminary data.</text>
</comment>
<dbReference type="AlphaFoldDB" id="A0AAV7WU66"/>
<name>A0AAV7WU66_PLEWA</name>
<evidence type="ECO:0000256" key="1">
    <source>
        <dbReference type="SAM" id="MobiDB-lite"/>
    </source>
</evidence>
<reference evidence="2" key="1">
    <citation type="journal article" date="2022" name="bioRxiv">
        <title>Sequencing and chromosome-scale assembly of the giantPleurodeles waltlgenome.</title>
        <authorList>
            <person name="Brown T."/>
            <person name="Elewa A."/>
            <person name="Iarovenko S."/>
            <person name="Subramanian E."/>
            <person name="Araus A.J."/>
            <person name="Petzold A."/>
            <person name="Susuki M."/>
            <person name="Suzuki K.-i.T."/>
            <person name="Hayashi T."/>
            <person name="Toyoda A."/>
            <person name="Oliveira C."/>
            <person name="Osipova E."/>
            <person name="Leigh N.D."/>
            <person name="Simon A."/>
            <person name="Yun M.H."/>
        </authorList>
    </citation>
    <scope>NUCLEOTIDE SEQUENCE</scope>
    <source>
        <strain evidence="2">20211129_DDA</strain>
        <tissue evidence="2">Liver</tissue>
    </source>
</reference>